<keyword evidence="3 4" id="KW-0326">Glycosidase</keyword>
<keyword evidence="7" id="KW-1185">Reference proteome</keyword>
<dbReference type="InterPro" id="IPR006626">
    <property type="entry name" value="PbH1"/>
</dbReference>
<protein>
    <submittedName>
        <fullName evidence="6">Endopolygalacturonase</fullName>
    </submittedName>
</protein>
<evidence type="ECO:0000256" key="1">
    <source>
        <dbReference type="ARBA" id="ARBA00008834"/>
    </source>
</evidence>
<dbReference type="GO" id="GO:0005975">
    <property type="term" value="P:carbohydrate metabolic process"/>
    <property type="evidence" value="ECO:0007669"/>
    <property type="project" value="InterPro"/>
</dbReference>
<dbReference type="InterPro" id="IPR000743">
    <property type="entry name" value="Glyco_hydro_28"/>
</dbReference>
<feature type="signal peptide" evidence="5">
    <location>
        <begin position="1"/>
        <end position="21"/>
    </location>
</feature>
<dbReference type="Pfam" id="PF00295">
    <property type="entry name" value="Glyco_hydro_28"/>
    <property type="match status" value="1"/>
</dbReference>
<comment type="similarity">
    <text evidence="1 4">Belongs to the glycosyl hydrolase 28 family.</text>
</comment>
<dbReference type="InterPro" id="IPR011050">
    <property type="entry name" value="Pectin_lyase_fold/virulence"/>
</dbReference>
<feature type="chain" id="PRO_5015410302" evidence="5">
    <location>
        <begin position="22"/>
        <end position="469"/>
    </location>
</feature>
<dbReference type="GO" id="GO:0004650">
    <property type="term" value="F:polygalacturonase activity"/>
    <property type="evidence" value="ECO:0007669"/>
    <property type="project" value="InterPro"/>
</dbReference>
<dbReference type="PANTHER" id="PTHR31339">
    <property type="entry name" value="PECTIN LYASE-RELATED"/>
    <property type="match status" value="1"/>
</dbReference>
<dbReference type="EMBL" id="MDEJ01000107">
    <property type="protein sequence ID" value="PPU91120.1"/>
    <property type="molecule type" value="Genomic_DNA"/>
</dbReference>
<name>A0A2S7ELL4_9XANT</name>
<sequence length="469" mass="48089">MKLLTAAIGGVCLTLAAQAGAINLATGDTRAVSEPAIPATCQSVSARHTPSGRLFDAASESAPPDTKTIQAALTACTGKNGSVLLKAGTGTAFLSGPLSIPTGVTLVIDQGVTLYGSRNPADYGSGCGTAGAKSGGCLPLISIKGTKSGVMGVRTGGRQGTIDGRGDLPMLGKSTTWWEFGENAKNAGQVQNSPDLIKVQNSNTFTLYNVNLINAAYFHFFAHIVDGLTIWGVRVKSPATSPNTDGLDLDSVVNASLVDNDVMGGDDCVAIKTIASKSGNISVRDNRCYGTHGISIGSEVMSGVNNVLIENNAITATDDAGNRSTDNNGLRIKTSIVKGGPVSLITYRNICLFGVTSPLVINPFYSTGGSGTKPSFKEIVVNGLRTTGDVGLKGKGWILKGFDAQTPLDLVLSNVATGNTAVTASNAQIRLINSDLTATQLQGTGVTTGPVQLRGAIPTCSTAPRFPAL</sequence>
<reference evidence="7" key="1">
    <citation type="submission" date="2016-08" db="EMBL/GenBank/DDBJ databases">
        <authorList>
            <person name="Merda D."/>
            <person name="Briand M."/>
            <person name="Taghouti G."/>
            <person name="Carrere S."/>
            <person name="Gouzy J."/>
            <person name="Portier P."/>
            <person name="Jacques M.-A."/>
            <person name="Fischer-Le Saux M."/>
        </authorList>
    </citation>
    <scope>NUCLEOTIDE SEQUENCE [LARGE SCALE GENOMIC DNA]</scope>
    <source>
        <strain evidence="7">CFBP1817</strain>
    </source>
</reference>
<dbReference type="InterPro" id="IPR012334">
    <property type="entry name" value="Pectin_lyas_fold"/>
</dbReference>
<dbReference type="RefSeq" id="WP_128417782.1">
    <property type="nucleotide sequence ID" value="NZ_MDEJ01000107.1"/>
</dbReference>
<dbReference type="SUPFAM" id="SSF51126">
    <property type="entry name" value="Pectin lyase-like"/>
    <property type="match status" value="1"/>
</dbReference>
<keyword evidence="5" id="KW-0732">Signal</keyword>
<dbReference type="SMART" id="SM00710">
    <property type="entry name" value="PbH1"/>
    <property type="match status" value="4"/>
</dbReference>
<dbReference type="InterPro" id="IPR051801">
    <property type="entry name" value="GH28_Enzymes"/>
</dbReference>
<accession>A0A2S7ELL4</accession>
<evidence type="ECO:0000313" key="6">
    <source>
        <dbReference type="EMBL" id="PPU91120.1"/>
    </source>
</evidence>
<organism evidence="6 7">
    <name type="scientific">Xanthomonas populi</name>
    <dbReference type="NCBI Taxonomy" id="53414"/>
    <lineage>
        <taxon>Bacteria</taxon>
        <taxon>Pseudomonadati</taxon>
        <taxon>Pseudomonadota</taxon>
        <taxon>Gammaproteobacteria</taxon>
        <taxon>Lysobacterales</taxon>
        <taxon>Lysobacteraceae</taxon>
        <taxon>Xanthomonas</taxon>
    </lineage>
</organism>
<keyword evidence="2 4" id="KW-0378">Hydrolase</keyword>
<evidence type="ECO:0000256" key="5">
    <source>
        <dbReference type="SAM" id="SignalP"/>
    </source>
</evidence>
<dbReference type="Gene3D" id="2.160.20.10">
    <property type="entry name" value="Single-stranded right-handed beta-helix, Pectin lyase-like"/>
    <property type="match status" value="1"/>
</dbReference>
<evidence type="ECO:0000256" key="2">
    <source>
        <dbReference type="ARBA" id="ARBA00022801"/>
    </source>
</evidence>
<evidence type="ECO:0000256" key="4">
    <source>
        <dbReference type="RuleBase" id="RU361169"/>
    </source>
</evidence>
<comment type="caution">
    <text evidence="6">The sequence shown here is derived from an EMBL/GenBank/DDBJ whole genome shotgun (WGS) entry which is preliminary data.</text>
</comment>
<dbReference type="AlphaFoldDB" id="A0A2S7ELL4"/>
<evidence type="ECO:0000256" key="3">
    <source>
        <dbReference type="ARBA" id="ARBA00023295"/>
    </source>
</evidence>
<dbReference type="PANTHER" id="PTHR31339:SF9">
    <property type="entry name" value="PLASMIN AND FIBRONECTIN-BINDING PROTEIN A"/>
    <property type="match status" value="1"/>
</dbReference>
<evidence type="ECO:0000313" key="7">
    <source>
        <dbReference type="Proteomes" id="UP000239939"/>
    </source>
</evidence>
<proteinExistence type="inferred from homology"/>
<dbReference type="Proteomes" id="UP000239939">
    <property type="component" value="Unassembled WGS sequence"/>
</dbReference>
<gene>
    <name evidence="6" type="ORF">XpopCFBP1817_15290</name>
</gene>
<dbReference type="OrthoDB" id="9795222at2"/>